<reference evidence="12" key="3">
    <citation type="submission" date="2025-04" db="UniProtKB">
        <authorList>
            <consortium name="RefSeq"/>
        </authorList>
    </citation>
    <scope>IDENTIFICATION</scope>
    <source>
        <strain evidence="12">CBS 304.34</strain>
    </source>
</reference>
<evidence type="ECO:0000256" key="9">
    <source>
        <dbReference type="PIRSR" id="PIRSR611150-2"/>
    </source>
</evidence>
<evidence type="ECO:0000256" key="2">
    <source>
        <dbReference type="ARBA" id="ARBA00013095"/>
    </source>
</evidence>
<evidence type="ECO:0000256" key="8">
    <source>
        <dbReference type="PIRSR" id="PIRSR611150-1"/>
    </source>
</evidence>
<evidence type="ECO:0000256" key="7">
    <source>
        <dbReference type="ARBA" id="ARBA00034045"/>
    </source>
</evidence>
<reference evidence="10 12" key="1">
    <citation type="journal article" date="2020" name="Stud. Mycol.">
        <title>101 Dothideomycetes genomes: a test case for predicting lifestyles and emergence of pathogens.</title>
        <authorList>
            <person name="Haridas S."/>
            <person name="Albert R."/>
            <person name="Binder M."/>
            <person name="Bloem J."/>
            <person name="Labutti K."/>
            <person name="Salamov A."/>
            <person name="Andreopoulos B."/>
            <person name="Baker S."/>
            <person name="Barry K."/>
            <person name="Bills G."/>
            <person name="Bluhm B."/>
            <person name="Cannon C."/>
            <person name="Castanera R."/>
            <person name="Culley D."/>
            <person name="Daum C."/>
            <person name="Ezra D."/>
            <person name="Gonzalez J."/>
            <person name="Henrissat B."/>
            <person name="Kuo A."/>
            <person name="Liang C."/>
            <person name="Lipzen A."/>
            <person name="Lutzoni F."/>
            <person name="Magnuson J."/>
            <person name="Mondo S."/>
            <person name="Nolan M."/>
            <person name="Ohm R."/>
            <person name="Pangilinan J."/>
            <person name="Park H.-J."/>
            <person name="Ramirez L."/>
            <person name="Alfaro M."/>
            <person name="Sun H."/>
            <person name="Tritt A."/>
            <person name="Yoshinaga Y."/>
            <person name="Zwiers L.-H."/>
            <person name="Turgeon B."/>
            <person name="Goodwin S."/>
            <person name="Spatafora J."/>
            <person name="Crous P."/>
            <person name="Grigoriev I."/>
        </authorList>
    </citation>
    <scope>NUCLEOTIDE SEQUENCE</scope>
    <source>
        <strain evidence="10 12">CBS 304.34</strain>
    </source>
</reference>
<reference evidence="12" key="2">
    <citation type="submission" date="2020-04" db="EMBL/GenBank/DDBJ databases">
        <authorList>
            <consortium name="NCBI Genome Project"/>
        </authorList>
    </citation>
    <scope>NUCLEOTIDE SEQUENCE</scope>
    <source>
        <strain evidence="12">CBS 304.34</strain>
    </source>
</reference>
<dbReference type="InterPro" id="IPR029058">
    <property type="entry name" value="AB_hydrolase_fold"/>
</dbReference>
<feature type="disulfide bond" evidence="9">
    <location>
        <begin position="98"/>
        <end position="105"/>
    </location>
</feature>
<evidence type="ECO:0000313" key="12">
    <source>
        <dbReference type="RefSeq" id="XP_033572741.1"/>
    </source>
</evidence>
<dbReference type="InterPro" id="IPR000675">
    <property type="entry name" value="Cutinase/axe"/>
</dbReference>
<feature type="active site" description="Proton donor/acceptor" evidence="8">
    <location>
        <position position="114"/>
    </location>
</feature>
<accession>A0A6A6YD60</accession>
<dbReference type="Gene3D" id="3.40.50.1820">
    <property type="entry name" value="alpha/beta hydrolase"/>
    <property type="match status" value="1"/>
</dbReference>
<evidence type="ECO:0000256" key="1">
    <source>
        <dbReference type="ARBA" id="ARBA00007534"/>
    </source>
</evidence>
<dbReference type="SMART" id="SM01110">
    <property type="entry name" value="Cutinase"/>
    <property type="match status" value="1"/>
</dbReference>
<dbReference type="GeneID" id="54467608"/>
<dbReference type="RefSeq" id="XP_033572741.1">
    <property type="nucleotide sequence ID" value="XM_033726715.1"/>
</dbReference>
<comment type="catalytic activity">
    <reaction evidence="7">
        <text>cutin + H2O = cutin monomers.</text>
        <dbReference type="EC" id="3.1.1.74"/>
    </reaction>
</comment>
<dbReference type="PANTHER" id="PTHR48250:SF2">
    <property type="entry name" value="CUTINASE"/>
    <property type="match status" value="1"/>
</dbReference>
<evidence type="ECO:0000313" key="10">
    <source>
        <dbReference type="EMBL" id="KAF2805777.1"/>
    </source>
</evidence>
<dbReference type="Proteomes" id="UP000504636">
    <property type="component" value="Unplaced"/>
</dbReference>
<proteinExistence type="inferred from homology"/>
<evidence type="ECO:0000313" key="11">
    <source>
        <dbReference type="Proteomes" id="UP000504636"/>
    </source>
</evidence>
<keyword evidence="4" id="KW-0732">Signal</keyword>
<feature type="active site" description="Nucleophile" evidence="8">
    <location>
        <position position="52"/>
    </location>
</feature>
<dbReference type="GO" id="GO:0050525">
    <property type="term" value="F:cutinase activity"/>
    <property type="evidence" value="ECO:0007669"/>
    <property type="project" value="UniProtKB-EC"/>
</dbReference>
<feature type="active site" evidence="8">
    <location>
        <position position="102"/>
    </location>
</feature>
<dbReference type="AlphaFoldDB" id="A0A6A6YD60"/>
<dbReference type="EMBL" id="MU003709">
    <property type="protein sequence ID" value="KAF2805777.1"/>
    <property type="molecule type" value="Genomic_DNA"/>
</dbReference>
<gene>
    <name evidence="10 12" type="ORF">BDZ99DRAFT_540556</name>
</gene>
<dbReference type="Pfam" id="PF01083">
    <property type="entry name" value="Cutinase"/>
    <property type="match status" value="1"/>
</dbReference>
<dbReference type="GO" id="GO:0016052">
    <property type="term" value="P:carbohydrate catabolic process"/>
    <property type="evidence" value="ECO:0007669"/>
    <property type="project" value="TreeGrafter"/>
</dbReference>
<keyword evidence="5 10" id="KW-0378">Hydrolase</keyword>
<dbReference type="PANTHER" id="PTHR48250">
    <property type="entry name" value="CUTINASE 2-RELATED"/>
    <property type="match status" value="1"/>
</dbReference>
<sequence length="136" mass="14497">MPGKTTFQGVEYAASAADWGTTGSVGSDVMASHVRQALKQCPKTKVFLSGYSQGAMMPHKVFSYQHVPADQVTGVVVFGDTIKSSKFPLPDNRVKEYCAEGDPVCLNGSNVMAHITYGNDVADAAKFVQGVAYDTI</sequence>
<evidence type="ECO:0000256" key="5">
    <source>
        <dbReference type="ARBA" id="ARBA00022801"/>
    </source>
</evidence>
<comment type="similarity">
    <text evidence="1">Belongs to the cutinase family.</text>
</comment>
<name>A0A6A6YD60_9PEZI</name>
<dbReference type="EC" id="3.1.1.74" evidence="2"/>
<protein>
    <recommendedName>
        <fullName evidence="2">cutinase</fullName>
        <ecNumber evidence="2">3.1.1.74</ecNumber>
    </recommendedName>
</protein>
<keyword evidence="6 9" id="KW-1015">Disulfide bond</keyword>
<evidence type="ECO:0000256" key="3">
    <source>
        <dbReference type="ARBA" id="ARBA00022487"/>
    </source>
</evidence>
<keyword evidence="11" id="KW-1185">Reference proteome</keyword>
<dbReference type="OrthoDB" id="2975078at2759"/>
<dbReference type="InterPro" id="IPR011150">
    <property type="entry name" value="Cutinase_monf"/>
</dbReference>
<organism evidence="10">
    <name type="scientific">Mytilinidion resinicola</name>
    <dbReference type="NCBI Taxonomy" id="574789"/>
    <lineage>
        <taxon>Eukaryota</taxon>
        <taxon>Fungi</taxon>
        <taxon>Dikarya</taxon>
        <taxon>Ascomycota</taxon>
        <taxon>Pezizomycotina</taxon>
        <taxon>Dothideomycetes</taxon>
        <taxon>Pleosporomycetidae</taxon>
        <taxon>Mytilinidiales</taxon>
        <taxon>Mytilinidiaceae</taxon>
        <taxon>Mytilinidion</taxon>
    </lineage>
</organism>
<dbReference type="GO" id="GO:0005576">
    <property type="term" value="C:extracellular region"/>
    <property type="evidence" value="ECO:0007669"/>
    <property type="project" value="InterPro"/>
</dbReference>
<keyword evidence="3" id="KW-0719">Serine esterase</keyword>
<evidence type="ECO:0000256" key="4">
    <source>
        <dbReference type="ARBA" id="ARBA00022729"/>
    </source>
</evidence>
<evidence type="ECO:0000256" key="6">
    <source>
        <dbReference type="ARBA" id="ARBA00023157"/>
    </source>
</evidence>
<dbReference type="SUPFAM" id="SSF53474">
    <property type="entry name" value="alpha/beta-Hydrolases"/>
    <property type="match status" value="1"/>
</dbReference>